<keyword evidence="3" id="KW-0966">Cell projection</keyword>
<keyword evidence="2" id="KW-0677">Repeat</keyword>
<keyword evidence="4" id="KW-0175">Coiled coil</keyword>
<dbReference type="Gene3D" id="1.20.1160.20">
    <property type="match status" value="1"/>
</dbReference>
<evidence type="ECO:0000256" key="2">
    <source>
        <dbReference type="ARBA" id="ARBA00022737"/>
    </source>
</evidence>
<feature type="compositionally biased region" description="Basic residues" evidence="5">
    <location>
        <begin position="821"/>
        <end position="830"/>
    </location>
</feature>
<dbReference type="GO" id="GO:0005886">
    <property type="term" value="C:plasma membrane"/>
    <property type="evidence" value="ECO:0007669"/>
    <property type="project" value="TreeGrafter"/>
</dbReference>
<dbReference type="PANTHER" id="PTHR23116:SF36">
    <property type="entry name" value="HARMONIN"/>
    <property type="match status" value="1"/>
</dbReference>
<dbReference type="SMART" id="SM00228">
    <property type="entry name" value="PDZ"/>
    <property type="match status" value="2"/>
</dbReference>
<dbReference type="GO" id="GO:0002142">
    <property type="term" value="C:stereocilia ankle link complex"/>
    <property type="evidence" value="ECO:0007669"/>
    <property type="project" value="TreeGrafter"/>
</dbReference>
<keyword evidence="8" id="KW-1185">Reference proteome</keyword>
<dbReference type="InterPro" id="IPR001478">
    <property type="entry name" value="PDZ"/>
</dbReference>
<dbReference type="CDD" id="cd07347">
    <property type="entry name" value="harmonin_N_like"/>
    <property type="match status" value="1"/>
</dbReference>
<proteinExistence type="predicted"/>
<evidence type="ECO:0000259" key="6">
    <source>
        <dbReference type="PROSITE" id="PS50106"/>
    </source>
</evidence>
<name>A0A8W8NMR2_MAGGI</name>
<dbReference type="CDD" id="cd06737">
    <property type="entry name" value="PDZ1_harmonin"/>
    <property type="match status" value="1"/>
</dbReference>
<feature type="compositionally biased region" description="Basic and acidic residues" evidence="5">
    <location>
        <begin position="407"/>
        <end position="425"/>
    </location>
</feature>
<protein>
    <recommendedName>
        <fullName evidence="6">PDZ domain-containing protein</fullName>
    </recommendedName>
</protein>
<feature type="compositionally biased region" description="Polar residues" evidence="5">
    <location>
        <begin position="430"/>
        <end position="439"/>
    </location>
</feature>
<dbReference type="PANTHER" id="PTHR23116">
    <property type="entry name" value="PDZ DOMAIN CONTAINING WHIRLIN AND HARMONIN-RELATED"/>
    <property type="match status" value="1"/>
</dbReference>
<dbReference type="GO" id="GO:0005929">
    <property type="term" value="C:cilium"/>
    <property type="evidence" value="ECO:0007669"/>
    <property type="project" value="TreeGrafter"/>
</dbReference>
<dbReference type="Gene3D" id="2.30.42.10">
    <property type="match status" value="2"/>
</dbReference>
<accession>A0A8W8NMR2</accession>
<evidence type="ECO:0000313" key="7">
    <source>
        <dbReference type="EnsemblMetazoa" id="G6452.1:cds"/>
    </source>
</evidence>
<feature type="coiled-coil region" evidence="4">
    <location>
        <begin position="638"/>
        <end position="716"/>
    </location>
</feature>
<dbReference type="SUPFAM" id="SSF50156">
    <property type="entry name" value="PDZ domain-like"/>
    <property type="match status" value="2"/>
</dbReference>
<feature type="compositionally biased region" description="Basic and acidic residues" evidence="5">
    <location>
        <begin position="781"/>
        <end position="798"/>
    </location>
</feature>
<organism evidence="7 8">
    <name type="scientific">Magallana gigas</name>
    <name type="common">Pacific oyster</name>
    <name type="synonym">Crassostrea gigas</name>
    <dbReference type="NCBI Taxonomy" id="29159"/>
    <lineage>
        <taxon>Eukaryota</taxon>
        <taxon>Metazoa</taxon>
        <taxon>Spiralia</taxon>
        <taxon>Lophotrochozoa</taxon>
        <taxon>Mollusca</taxon>
        <taxon>Bivalvia</taxon>
        <taxon>Autobranchia</taxon>
        <taxon>Pteriomorphia</taxon>
        <taxon>Ostreida</taxon>
        <taxon>Ostreoidea</taxon>
        <taxon>Ostreidae</taxon>
        <taxon>Magallana</taxon>
    </lineage>
</organism>
<evidence type="ECO:0000256" key="3">
    <source>
        <dbReference type="ARBA" id="ARBA00023273"/>
    </source>
</evidence>
<feature type="region of interest" description="Disordered" evidence="5">
    <location>
        <begin position="407"/>
        <end position="504"/>
    </location>
</feature>
<evidence type="ECO:0000313" key="8">
    <source>
        <dbReference type="Proteomes" id="UP000005408"/>
    </source>
</evidence>
<feature type="compositionally biased region" description="Low complexity" evidence="5">
    <location>
        <begin position="808"/>
        <end position="820"/>
    </location>
</feature>
<comment type="subcellular location">
    <subcellularLocation>
        <location evidence="1">Cell projection</location>
    </subcellularLocation>
</comment>
<dbReference type="AlphaFoldDB" id="A0A8W8NMR2"/>
<dbReference type="Pfam" id="PF21219">
    <property type="entry name" value="USH1C_N"/>
    <property type="match status" value="1"/>
</dbReference>
<feature type="region of interest" description="Disordered" evidence="5">
    <location>
        <begin position="582"/>
        <end position="602"/>
    </location>
</feature>
<dbReference type="Pfam" id="PF00595">
    <property type="entry name" value="PDZ"/>
    <property type="match status" value="2"/>
</dbReference>
<feature type="compositionally biased region" description="Polar residues" evidence="5">
    <location>
        <begin position="768"/>
        <end position="779"/>
    </location>
</feature>
<feature type="region of interest" description="Disordered" evidence="5">
    <location>
        <begin position="312"/>
        <end position="335"/>
    </location>
</feature>
<dbReference type="InterPro" id="IPR030237">
    <property type="entry name" value="Harmonin_N"/>
</dbReference>
<reference evidence="7" key="1">
    <citation type="submission" date="2022-08" db="UniProtKB">
        <authorList>
            <consortium name="EnsemblMetazoa"/>
        </authorList>
    </citation>
    <scope>IDENTIFICATION</scope>
    <source>
        <strain evidence="7">05x7-T-G4-1.051#20</strain>
    </source>
</reference>
<feature type="region of interest" description="Disordered" evidence="5">
    <location>
        <begin position="768"/>
        <end position="834"/>
    </location>
</feature>
<dbReference type="PROSITE" id="PS50106">
    <property type="entry name" value="PDZ"/>
    <property type="match status" value="2"/>
</dbReference>
<evidence type="ECO:0000256" key="1">
    <source>
        <dbReference type="ARBA" id="ARBA00004316"/>
    </source>
</evidence>
<evidence type="ECO:0000256" key="5">
    <source>
        <dbReference type="SAM" id="MobiDB-lite"/>
    </source>
</evidence>
<dbReference type="EnsemblMetazoa" id="G6452.1">
    <property type="protein sequence ID" value="G6452.1:cds"/>
    <property type="gene ID" value="G6452"/>
</dbReference>
<feature type="domain" description="PDZ" evidence="6">
    <location>
        <begin position="90"/>
        <end position="158"/>
    </location>
</feature>
<dbReference type="GO" id="GO:0032426">
    <property type="term" value="C:stereocilium tip"/>
    <property type="evidence" value="ECO:0007669"/>
    <property type="project" value="TreeGrafter"/>
</dbReference>
<dbReference type="InterPro" id="IPR036034">
    <property type="entry name" value="PDZ_sf"/>
</dbReference>
<sequence length="897" mass="102291">MATSKVATANELVEKVNELLSEEERPQIFEALKRYQSSMDLKRLIEDMKIVLNEPTKLEIYEYMRPLIPPKHQSDYDKLAPAPPGRKLRAITLRKRPNESFGFAVRGGFEHGVGIFVSHVNPGSQAEQKGLKVGDEIVRVDGYTIAEAVHEEVLNLIKGRDEIELKVTNIGMLPIKERATDPLTWSYVEKAQKGVQGNSEGSQRRQEVRAEEVKLFVNLRQAPSLGCRIVSGPSNYKGIFVEHVNPGSMGADVGIEAGDQIVNVNGTSFLNITHQEAIVALKSSKELNITIRKGVGLPLLSSVVDTSKAATQVTQAHIETPPSRSERYESDDSADENDAASVYINVLELDNWTLRDAETEIETGLILAELARLKWKQKRMMGKSLQKQDAMEEDFYTEDINGIEEREGFGLKKDSDRYTSSKSVDHLALPQQSKSTNSPIHKRSNSSRSSSFNDERYDEALDNSKPMDFLSVPTQLFPKDSLDHRRKMSSRRSSVSGEDLSGEAEMESPIIEIPVPLLETGPSLQTEGTDKAPMEDLVRQLTEDADNEEESRRVTMAEKMKFHSLRDMDTKKKRSVVDFESRSPVLARRNSDTSRKKKGKDSKVVQFVEGEPELIQSKKSPIKQRNREKGLVKEFDPRAEKQKLLEEIQQLREEKMHEEERRKELEHTLESMKSWETTQRLQKVLDEKKKKQARAAEKLRQEMFESNKKRRQVLEKELLLKVTRNGKEGERMIRFQRQKQEQEEMLREGAMSNFVQSMLNMWRPHLSPRSSVMEQQSMESVEERGHSPTRVERDDYRGDPLYSRIHKSSSSSTLPSVKSQGKTKQKRKKDKLLQSRKAASFDLTTTYNDLDINDRSIDLHPDLHTTTPHTDEDFVNSYDFMSGESRSNKVVTTTVCV</sequence>
<evidence type="ECO:0000256" key="4">
    <source>
        <dbReference type="SAM" id="Coils"/>
    </source>
</evidence>
<dbReference type="Proteomes" id="UP000005408">
    <property type="component" value="Unassembled WGS sequence"/>
</dbReference>
<dbReference type="InterPro" id="IPR051844">
    <property type="entry name" value="USH2_Complex_Protein"/>
</dbReference>
<feature type="domain" description="PDZ" evidence="6">
    <location>
        <begin position="212"/>
        <end position="284"/>
    </location>
</feature>